<evidence type="ECO:0000256" key="2">
    <source>
        <dbReference type="SAM" id="Phobius"/>
    </source>
</evidence>
<sequence length="185" mass="20578">MHNIQMYSRQEGHKGTKRRLAVKKEAEREKERQYMSISKAPSSFSLFSHIRCLPPSSIYVVLKPLFLPTGKENQPTYGTADWAAGYTDGEPAEEIQETLEEGTTGGQAQQPPVSIPDQSTSSSKTGSDDDAAAADTYTDTDADEEWMTVQKGAFFIVLVGAVAVYLRMSRRRNFRENVGYEKTLA</sequence>
<gene>
    <name evidence="3" type="ORF">BD289DRAFT_237370</name>
</gene>
<dbReference type="AlphaFoldDB" id="A0A2T3AL11"/>
<dbReference type="EMBL" id="KZ678377">
    <property type="protein sequence ID" value="PSS02389.1"/>
    <property type="molecule type" value="Genomic_DNA"/>
</dbReference>
<protein>
    <submittedName>
        <fullName evidence="3">Uncharacterized protein</fullName>
    </submittedName>
</protein>
<keyword evidence="2" id="KW-1133">Transmembrane helix</keyword>
<evidence type="ECO:0000256" key="1">
    <source>
        <dbReference type="SAM" id="MobiDB-lite"/>
    </source>
</evidence>
<reference evidence="3 4" key="1">
    <citation type="journal article" date="2018" name="Mycol. Prog.">
        <title>Coniella lustricola, a new species from submerged detritus.</title>
        <authorList>
            <person name="Raudabaugh D.B."/>
            <person name="Iturriaga T."/>
            <person name="Carver A."/>
            <person name="Mondo S."/>
            <person name="Pangilinan J."/>
            <person name="Lipzen A."/>
            <person name="He G."/>
            <person name="Amirebrahimi M."/>
            <person name="Grigoriev I.V."/>
            <person name="Miller A.N."/>
        </authorList>
    </citation>
    <scope>NUCLEOTIDE SEQUENCE [LARGE SCALE GENOMIC DNA]</scope>
    <source>
        <strain evidence="3 4">B22-T-1</strain>
    </source>
</reference>
<feature type="region of interest" description="Disordered" evidence="1">
    <location>
        <begin position="100"/>
        <end position="134"/>
    </location>
</feature>
<evidence type="ECO:0000313" key="4">
    <source>
        <dbReference type="Proteomes" id="UP000241462"/>
    </source>
</evidence>
<feature type="region of interest" description="Disordered" evidence="1">
    <location>
        <begin position="1"/>
        <end position="36"/>
    </location>
</feature>
<keyword evidence="2" id="KW-0472">Membrane</keyword>
<accession>A0A2T3AL11</accession>
<evidence type="ECO:0000313" key="3">
    <source>
        <dbReference type="EMBL" id="PSS02389.1"/>
    </source>
</evidence>
<feature type="compositionally biased region" description="Basic and acidic residues" evidence="1">
    <location>
        <begin position="22"/>
        <end position="33"/>
    </location>
</feature>
<feature type="transmembrane region" description="Helical" evidence="2">
    <location>
        <begin position="146"/>
        <end position="166"/>
    </location>
</feature>
<keyword evidence="2" id="KW-0812">Transmembrane</keyword>
<dbReference type="InParanoid" id="A0A2T3AL11"/>
<organism evidence="3 4">
    <name type="scientific">Coniella lustricola</name>
    <dbReference type="NCBI Taxonomy" id="2025994"/>
    <lineage>
        <taxon>Eukaryota</taxon>
        <taxon>Fungi</taxon>
        <taxon>Dikarya</taxon>
        <taxon>Ascomycota</taxon>
        <taxon>Pezizomycotina</taxon>
        <taxon>Sordariomycetes</taxon>
        <taxon>Sordariomycetidae</taxon>
        <taxon>Diaporthales</taxon>
        <taxon>Schizoparmaceae</taxon>
        <taxon>Coniella</taxon>
    </lineage>
</organism>
<proteinExistence type="predicted"/>
<dbReference type="Proteomes" id="UP000241462">
    <property type="component" value="Unassembled WGS sequence"/>
</dbReference>
<dbReference type="STRING" id="2025994.A0A2T3AL11"/>
<name>A0A2T3AL11_9PEZI</name>
<keyword evidence="4" id="KW-1185">Reference proteome</keyword>